<dbReference type="EMBL" id="CAMXCT010002580">
    <property type="protein sequence ID" value="CAI3999090.1"/>
    <property type="molecule type" value="Genomic_DNA"/>
</dbReference>
<dbReference type="EMBL" id="CAMXCT030002580">
    <property type="protein sequence ID" value="CAL4786402.1"/>
    <property type="molecule type" value="Genomic_DNA"/>
</dbReference>
<gene>
    <name evidence="1" type="ORF">C1SCF055_LOCUS25337</name>
</gene>
<dbReference type="EMBL" id="CAMXCT020002580">
    <property type="protein sequence ID" value="CAL1152465.1"/>
    <property type="molecule type" value="Genomic_DNA"/>
</dbReference>
<keyword evidence="3" id="KW-1185">Reference proteome</keyword>
<dbReference type="OrthoDB" id="441242at2759"/>
<name>A0A9P1CWR3_9DINO</name>
<accession>A0A9P1CWR3</accession>
<dbReference type="AlphaFoldDB" id="A0A9P1CWR3"/>
<proteinExistence type="predicted"/>
<protein>
    <submittedName>
        <fullName evidence="1">Uncharacterized protein</fullName>
    </submittedName>
</protein>
<evidence type="ECO:0000313" key="2">
    <source>
        <dbReference type="EMBL" id="CAL4786402.1"/>
    </source>
</evidence>
<organism evidence="1">
    <name type="scientific">Cladocopium goreaui</name>
    <dbReference type="NCBI Taxonomy" id="2562237"/>
    <lineage>
        <taxon>Eukaryota</taxon>
        <taxon>Sar</taxon>
        <taxon>Alveolata</taxon>
        <taxon>Dinophyceae</taxon>
        <taxon>Suessiales</taxon>
        <taxon>Symbiodiniaceae</taxon>
        <taxon>Cladocopium</taxon>
    </lineage>
</organism>
<comment type="caution">
    <text evidence="1">The sequence shown here is derived from an EMBL/GenBank/DDBJ whole genome shotgun (WGS) entry which is preliminary data.</text>
</comment>
<reference evidence="2 3" key="2">
    <citation type="submission" date="2024-05" db="EMBL/GenBank/DDBJ databases">
        <authorList>
            <person name="Chen Y."/>
            <person name="Shah S."/>
            <person name="Dougan E. K."/>
            <person name="Thang M."/>
            <person name="Chan C."/>
        </authorList>
    </citation>
    <scope>NUCLEOTIDE SEQUENCE [LARGE SCALE GENOMIC DNA]</scope>
</reference>
<reference evidence="1" key="1">
    <citation type="submission" date="2022-10" db="EMBL/GenBank/DDBJ databases">
        <authorList>
            <person name="Chen Y."/>
            <person name="Dougan E. K."/>
            <person name="Chan C."/>
            <person name="Rhodes N."/>
            <person name="Thang M."/>
        </authorList>
    </citation>
    <scope>NUCLEOTIDE SEQUENCE</scope>
</reference>
<dbReference type="Proteomes" id="UP001152797">
    <property type="component" value="Unassembled WGS sequence"/>
</dbReference>
<evidence type="ECO:0000313" key="1">
    <source>
        <dbReference type="EMBL" id="CAI3999090.1"/>
    </source>
</evidence>
<sequence length="166" mass="18480">MNSIFLEDPSLSEVKILCPAGGCCTEGDVLDVLLRQRSSASTYLVLWQALYSRRVLLLVDGGDENDPQSWEFLTHYLHHLTVIGHPVVLFARPLQSSFRWHLKDHFAATSSFRLGCLSQPLQRLGASARLGLASEDFQSLGASQVSGWEQVQHPPWFQGCADGTHF</sequence>
<evidence type="ECO:0000313" key="3">
    <source>
        <dbReference type="Proteomes" id="UP001152797"/>
    </source>
</evidence>